<feature type="domain" description="T9SS-like galactose binding" evidence="2">
    <location>
        <begin position="556"/>
        <end position="678"/>
    </location>
</feature>
<dbReference type="Proteomes" id="UP001595616">
    <property type="component" value="Unassembled WGS sequence"/>
</dbReference>
<dbReference type="EMBL" id="JBHRYQ010000001">
    <property type="protein sequence ID" value="MFC3809279.1"/>
    <property type="molecule type" value="Genomic_DNA"/>
</dbReference>
<feature type="domain" description="T9SS-like galactose binding" evidence="2">
    <location>
        <begin position="430"/>
        <end position="544"/>
    </location>
</feature>
<sequence>MKRIISTLLLLCSQLYAFAQLPPNATCASPVVLTPGSSCSPTAGNSSGLTETTYDGCDFYKYKVWYKFTASATTQVIQVSRGTIQNIFIDIFEEDLSTDCENYNRVGFCEYSTHNEAEVQSVKNGLVVGKTYLISVSTLSTDDLGTFNICVFTPTTPTNDDCAGAVTLTVNPSNVPSVKTTSSTYFATQSQAACSGNADDDVWFKFTATQTSHRVYVQETSNNSSGVILEVFSGVCGSLFSKQCITSGFGTSENASAKLTSLTVGQTYFIRVHTSGLNDNTNFNIGITSKPLNDNCPEAVALTVGTVDGFQNPQTGNSIDATLSSNDCNNSTATDDDVWYTFTATQKVHRIKLKGWTSNFGRIEAFSGTCNALVSLGCTGFSLSGDTTISTYNNLIAGQTYFFRVYSASTTSIQSSFLVTVTSPNISTIDDCTDAQLVSVSNNSQCTNTLVSSKFALPSTISGTCYDTGNDIYLKFVATAIQHQIKIASQNSTSFNANFLSGTCGNFQTLGCRSSLDTNSFLGNLTIGQTYYIRIITFGNTSDFYNICITTPTFVSNDECAGAQTLTPKGDAITCFPAQGNFQNSSQSFYKDCGASPSLNSNLYKDVWYKFTATAAYQRFRMAKTSGQNFKYELYGGTCGALIFMECPSSITTFSEKTFSNLTPGQTYFIRVYTNSDYNVEFEHCLKKIVPPLNDNCTGATPLTVFATWNSLNNTGGSTHDAITSPGTNTCGQANAYAVYYSFIANNPTQNIAFSQQANNINLNGMVVAVYSGVCESLTPISCKSAEFTNASENVLKVTNLNIGQKYIIKVYSSTASIANQGFFNIQVNSQTSPPSNDDCMNAETLHIAPKANQISYKEGNTIQATSSTEGLICTSIGTADDDIWYKFTATKSRIRVLLTSNYVSPSVAIYGGTCGSLVSNSCQKTDLSSDRKLNKVIENLVVGQTYLIRVFSSANSATVRGFIKIGLSEDTDIPLNDICDNAIALNVSTTNIPNFVNGNTENAKAETGTCSGGPDVFYKFTATATSQRINYEGYIQGVKICLLSGTCVNKSTFASMTAIHGNAMSASGLTVGAQYYISIGSNSGVDAVGNFKIAVSTPTVPQNDLCSNAIPLVQGSYHTTNLATADQADCYYKPKSDVWFTMTATHPKMKVIVENLNTNSAITVYRGNCGALTQVACTYVAELFTLKNNILNLSALTVGETYFVRVITTGEAGTYPNFYEVPLEFRIYTEPNPEPNENPLYDLSCLGTNLLPNPGFEYFVTCPTNYIPSPSTPGQWLSPNNFWKIPTMGSSDYFNDCADFDAPIENPRNNTFGTQNPRNGTANGGIFTGGPSGYREYLSTPLTSPLVIGKKYLLSMYVSRADYYAYASNNLGFGLNIEEKSVVTLDTLVVNKVILPTQNNVIFESENWVNISASFVADQAYTHLFLGNFSSEKNTISQAASDISGGNSGGYNSNYSDNAYYFIDDVLVTEIQNSIACGANDCNSILVLSSPTDDISGGSVTKSSNLEIKANIIIQGNANTIFNSGKSILIDGHQGVFEAKQGVVFEAKIGGCGN</sequence>
<accession>A0ABV7YQ47</accession>
<evidence type="ECO:0000259" key="2">
    <source>
        <dbReference type="Pfam" id="PF23759"/>
    </source>
</evidence>
<keyword evidence="4" id="KW-1185">Reference proteome</keyword>
<evidence type="ECO:0000256" key="1">
    <source>
        <dbReference type="SAM" id="SignalP"/>
    </source>
</evidence>
<dbReference type="Pfam" id="PF23759">
    <property type="entry name" value="GBD_T9SS_assoc"/>
    <property type="match status" value="6"/>
</dbReference>
<gene>
    <name evidence="3" type="ORF">ACFOOI_01315</name>
</gene>
<dbReference type="InterPro" id="IPR056600">
    <property type="entry name" value="GBD_T9SS_assoc"/>
</dbReference>
<dbReference type="NCBIfam" id="NF045639">
    <property type="entry name" value="GCX_COOH"/>
    <property type="match status" value="1"/>
</dbReference>
<feature type="domain" description="T9SS-like galactose binding" evidence="2">
    <location>
        <begin position="836"/>
        <end position="963"/>
    </location>
</feature>
<feature type="domain" description="T9SS-like galactose binding" evidence="2">
    <location>
        <begin position="293"/>
        <end position="417"/>
    </location>
</feature>
<comment type="caution">
    <text evidence="3">The sequence shown here is derived from an EMBL/GenBank/DDBJ whole genome shotgun (WGS) entry which is preliminary data.</text>
</comment>
<organism evidence="3 4">
    <name type="scientific">Lacihabitans lacunae</name>
    <dbReference type="NCBI Taxonomy" id="1028214"/>
    <lineage>
        <taxon>Bacteria</taxon>
        <taxon>Pseudomonadati</taxon>
        <taxon>Bacteroidota</taxon>
        <taxon>Cytophagia</taxon>
        <taxon>Cytophagales</taxon>
        <taxon>Leadbetterellaceae</taxon>
        <taxon>Lacihabitans</taxon>
    </lineage>
</organism>
<feature type="domain" description="T9SS-like galactose binding" evidence="2">
    <location>
        <begin position="158"/>
        <end position="284"/>
    </location>
</feature>
<protein>
    <submittedName>
        <fullName evidence="3">3-coathanger stack domain-containing protein</fullName>
    </submittedName>
</protein>
<evidence type="ECO:0000313" key="4">
    <source>
        <dbReference type="Proteomes" id="UP001595616"/>
    </source>
</evidence>
<evidence type="ECO:0000313" key="3">
    <source>
        <dbReference type="EMBL" id="MFC3809279.1"/>
    </source>
</evidence>
<dbReference type="RefSeq" id="WP_379834111.1">
    <property type="nucleotide sequence ID" value="NZ_JBHRYQ010000001.1"/>
</dbReference>
<feature type="chain" id="PRO_5046595183" evidence="1">
    <location>
        <begin position="20"/>
        <end position="1555"/>
    </location>
</feature>
<feature type="domain" description="T9SS-like galactose binding" evidence="2">
    <location>
        <begin position="1104"/>
        <end position="1218"/>
    </location>
</feature>
<dbReference type="InterPro" id="IPR055015">
    <property type="entry name" value="GCX_COOH"/>
</dbReference>
<keyword evidence="1" id="KW-0732">Signal</keyword>
<proteinExistence type="predicted"/>
<reference evidence="4" key="1">
    <citation type="journal article" date="2019" name="Int. J. Syst. Evol. Microbiol.">
        <title>The Global Catalogue of Microorganisms (GCM) 10K type strain sequencing project: providing services to taxonomists for standard genome sequencing and annotation.</title>
        <authorList>
            <consortium name="The Broad Institute Genomics Platform"/>
            <consortium name="The Broad Institute Genome Sequencing Center for Infectious Disease"/>
            <person name="Wu L."/>
            <person name="Ma J."/>
        </authorList>
    </citation>
    <scope>NUCLEOTIDE SEQUENCE [LARGE SCALE GENOMIC DNA]</scope>
    <source>
        <strain evidence="4">CECT 7956</strain>
    </source>
</reference>
<name>A0ABV7YQ47_9BACT</name>
<feature type="signal peptide" evidence="1">
    <location>
        <begin position="1"/>
        <end position="19"/>
    </location>
</feature>